<dbReference type="PANTHER" id="PTHR43372">
    <property type="entry name" value="FATTY-ACID AMIDE HYDROLASE"/>
    <property type="match status" value="1"/>
</dbReference>
<dbReference type="EMBL" id="OU898276">
    <property type="protein sequence ID" value="CAG9828033.1"/>
    <property type="molecule type" value="Genomic_DNA"/>
</dbReference>
<feature type="active site" description="Acyl-ester intermediate" evidence="1">
    <location>
        <position position="230"/>
    </location>
</feature>
<accession>A0A9N9SMN5</accession>
<reference evidence="4" key="1">
    <citation type="submission" date="2022-01" db="EMBL/GenBank/DDBJ databases">
        <authorList>
            <person name="King R."/>
        </authorList>
    </citation>
    <scope>NUCLEOTIDE SEQUENCE</scope>
</reference>
<feature type="active site" description="Charge relay system" evidence="1">
    <location>
        <position position="206"/>
    </location>
</feature>
<keyword evidence="2" id="KW-1133">Transmembrane helix</keyword>
<gene>
    <name evidence="4" type="ORF">DIABBA_LOCUS1982</name>
</gene>
<feature type="active site" description="Charge relay system" evidence="1">
    <location>
        <position position="131"/>
    </location>
</feature>
<protein>
    <recommendedName>
        <fullName evidence="3">Amidase domain-containing protein</fullName>
    </recommendedName>
</protein>
<evidence type="ECO:0000313" key="5">
    <source>
        <dbReference type="Proteomes" id="UP001153709"/>
    </source>
</evidence>
<keyword evidence="2" id="KW-0472">Membrane</keyword>
<dbReference type="PIRSF" id="PIRSF001221">
    <property type="entry name" value="Amidase_fungi"/>
    <property type="match status" value="1"/>
</dbReference>
<name>A0A9N9SMN5_DIABA</name>
<feature type="domain" description="Amidase" evidence="3">
    <location>
        <begin position="69"/>
        <end position="510"/>
    </location>
</feature>
<sequence>MGKAKSVKAYVRPVIKVLGGILEMFLHWLFSLVYGGKRKSMPPITDLLLLESATSLAFKIRTKKITSTEVLQSFIDRISEVNSVLNCVVADRFEEAKKEAQKVDELIASGVVPEEKLAQEKPFLGVPFSTKDCIPVKGMIHSSGLVKRKHIIAGDDAKVVARLKNAGAIPIALTNVSELCMWWESANNVHGRSNNPYDVNRIVGGSSGGEGCAQAAAITAFGIGSDIGGSIRMPSFFNGIFGHKPSPGVVPNHGQYPEPVTEEQNRFLGLGPMCRRAEDLLPLLKVISGPESTKLKLDEPVDVKKLKWFYQDNDSGSFMVSPVSREIRELFVKISQHLDKAYNIKATKVNYKKFAKSGAMWFANMKSPNGPSFEQHLADMEGSINPWWELLKWVFQMSEHTFIGIVTCLAEKGGCQYGDDKYHYLVQERNNLRRELLDLLGDDGVFLYPTHPTAAPYHNEPLVKPFNFSYTAVINVLGLPATHCPMGLDKQGLPIGVQVVAADGNDRLCLAVAREIEKAFGGWVPPAIKA</sequence>
<keyword evidence="5" id="KW-1185">Reference proteome</keyword>
<keyword evidence="2" id="KW-0812">Transmembrane</keyword>
<dbReference type="GO" id="GO:0012505">
    <property type="term" value="C:endomembrane system"/>
    <property type="evidence" value="ECO:0007669"/>
    <property type="project" value="TreeGrafter"/>
</dbReference>
<evidence type="ECO:0000313" key="4">
    <source>
        <dbReference type="EMBL" id="CAG9828033.1"/>
    </source>
</evidence>
<evidence type="ECO:0000256" key="1">
    <source>
        <dbReference type="PIRSR" id="PIRSR001221-1"/>
    </source>
</evidence>
<dbReference type="PANTHER" id="PTHR43372:SF4">
    <property type="entry name" value="FATTY-ACID AMIDE HYDROLASE 2"/>
    <property type="match status" value="1"/>
</dbReference>
<dbReference type="Pfam" id="PF01425">
    <property type="entry name" value="Amidase"/>
    <property type="match status" value="1"/>
</dbReference>
<dbReference type="InterPro" id="IPR023631">
    <property type="entry name" value="Amidase_dom"/>
</dbReference>
<evidence type="ECO:0000256" key="2">
    <source>
        <dbReference type="SAM" id="Phobius"/>
    </source>
</evidence>
<dbReference type="Proteomes" id="UP001153709">
    <property type="component" value="Chromosome 1"/>
</dbReference>
<feature type="transmembrane region" description="Helical" evidence="2">
    <location>
        <begin position="14"/>
        <end position="34"/>
    </location>
</feature>
<proteinExistence type="predicted"/>
<dbReference type="Gene3D" id="3.90.1300.10">
    <property type="entry name" value="Amidase signature (AS) domain"/>
    <property type="match status" value="1"/>
</dbReference>
<dbReference type="InterPro" id="IPR036928">
    <property type="entry name" value="AS_sf"/>
</dbReference>
<dbReference type="AlphaFoldDB" id="A0A9N9SMN5"/>
<dbReference type="OrthoDB" id="6428749at2759"/>
<organism evidence="4 5">
    <name type="scientific">Diabrotica balteata</name>
    <name type="common">Banded cucumber beetle</name>
    <dbReference type="NCBI Taxonomy" id="107213"/>
    <lineage>
        <taxon>Eukaryota</taxon>
        <taxon>Metazoa</taxon>
        <taxon>Ecdysozoa</taxon>
        <taxon>Arthropoda</taxon>
        <taxon>Hexapoda</taxon>
        <taxon>Insecta</taxon>
        <taxon>Pterygota</taxon>
        <taxon>Neoptera</taxon>
        <taxon>Endopterygota</taxon>
        <taxon>Coleoptera</taxon>
        <taxon>Polyphaga</taxon>
        <taxon>Cucujiformia</taxon>
        <taxon>Chrysomeloidea</taxon>
        <taxon>Chrysomelidae</taxon>
        <taxon>Galerucinae</taxon>
        <taxon>Diabroticina</taxon>
        <taxon>Diabroticites</taxon>
        <taxon>Diabrotica</taxon>
    </lineage>
</organism>
<evidence type="ECO:0000259" key="3">
    <source>
        <dbReference type="Pfam" id="PF01425"/>
    </source>
</evidence>
<dbReference type="InterPro" id="IPR052739">
    <property type="entry name" value="FAAH2"/>
</dbReference>
<dbReference type="SUPFAM" id="SSF75304">
    <property type="entry name" value="Amidase signature (AS) enzymes"/>
    <property type="match status" value="1"/>
</dbReference>